<evidence type="ECO:0000256" key="2">
    <source>
        <dbReference type="ARBA" id="ARBA00022741"/>
    </source>
</evidence>
<name>A0A261FQA1_9BIFI</name>
<evidence type="ECO:0000313" key="9">
    <source>
        <dbReference type="EMBL" id="OZG61337.1"/>
    </source>
</evidence>
<feature type="transmembrane region" description="Helical" evidence="7">
    <location>
        <begin position="171"/>
        <end position="190"/>
    </location>
</feature>
<dbReference type="OrthoDB" id="9812433at2"/>
<dbReference type="EMBL" id="MWWX01000010">
    <property type="protein sequence ID" value="OZG61337.1"/>
    <property type="molecule type" value="Genomic_DNA"/>
</dbReference>
<evidence type="ECO:0000256" key="6">
    <source>
        <dbReference type="SAM" id="MobiDB-lite"/>
    </source>
</evidence>
<dbReference type="GO" id="GO:0005886">
    <property type="term" value="C:plasma membrane"/>
    <property type="evidence" value="ECO:0007669"/>
    <property type="project" value="TreeGrafter"/>
</dbReference>
<dbReference type="STRING" id="1603886.GCA_001895165_00132"/>
<evidence type="ECO:0000313" key="10">
    <source>
        <dbReference type="Proteomes" id="UP000216352"/>
    </source>
</evidence>
<dbReference type="AlphaFoldDB" id="A0A261FQA1"/>
<dbReference type="InterPro" id="IPR025669">
    <property type="entry name" value="AAA_dom"/>
</dbReference>
<keyword evidence="1" id="KW-0808">Transferase</keyword>
<protein>
    <submittedName>
        <fullName evidence="9">Protein-tyrosine kinase</fullName>
    </submittedName>
</protein>
<dbReference type="CDD" id="cd05387">
    <property type="entry name" value="BY-kinase"/>
    <property type="match status" value="1"/>
</dbReference>
<dbReference type="SUPFAM" id="SSF52540">
    <property type="entry name" value="P-loop containing nucleoside triphosphate hydrolases"/>
    <property type="match status" value="1"/>
</dbReference>
<accession>A0A261FQA1</accession>
<evidence type="ECO:0000256" key="3">
    <source>
        <dbReference type="ARBA" id="ARBA00022777"/>
    </source>
</evidence>
<proteinExistence type="predicted"/>
<comment type="caution">
    <text evidence="9">The sequence shown here is derived from an EMBL/GenBank/DDBJ whole genome shotgun (WGS) entry which is preliminary data.</text>
</comment>
<feature type="region of interest" description="Disordered" evidence="6">
    <location>
        <begin position="441"/>
        <end position="466"/>
    </location>
</feature>
<gene>
    <name evidence="9" type="ORF">BLEM_1549</name>
</gene>
<evidence type="ECO:0000259" key="8">
    <source>
        <dbReference type="Pfam" id="PF13614"/>
    </source>
</evidence>
<keyword evidence="7" id="KW-1133">Transmembrane helix</keyword>
<dbReference type="RefSeq" id="WP_072723503.1">
    <property type="nucleotide sequence ID" value="NZ_BDIS01000001.1"/>
</dbReference>
<dbReference type="GO" id="GO:0004715">
    <property type="term" value="F:non-membrane spanning protein tyrosine kinase activity"/>
    <property type="evidence" value="ECO:0007669"/>
    <property type="project" value="UniProtKB-EC"/>
</dbReference>
<dbReference type="GO" id="GO:0005524">
    <property type="term" value="F:ATP binding"/>
    <property type="evidence" value="ECO:0007669"/>
    <property type="project" value="UniProtKB-KW"/>
</dbReference>
<dbReference type="Gene3D" id="3.40.50.300">
    <property type="entry name" value="P-loop containing nucleotide triphosphate hydrolases"/>
    <property type="match status" value="1"/>
</dbReference>
<dbReference type="InterPro" id="IPR050445">
    <property type="entry name" value="Bact_polysacc_biosynth/exp"/>
</dbReference>
<reference evidence="9 10" key="1">
    <citation type="journal article" date="2017" name="BMC Genomics">
        <title>Comparative genomic and phylogenomic analyses of the Bifidobacteriaceae family.</title>
        <authorList>
            <person name="Lugli G.A."/>
            <person name="Milani C."/>
            <person name="Turroni F."/>
            <person name="Duranti S."/>
            <person name="Mancabelli L."/>
            <person name="Mangifesta M."/>
            <person name="Ferrario C."/>
            <person name="Modesto M."/>
            <person name="Mattarelli P."/>
            <person name="Jiri K."/>
            <person name="van Sinderen D."/>
            <person name="Ventura M."/>
        </authorList>
    </citation>
    <scope>NUCLEOTIDE SEQUENCE [LARGE SCALE GENOMIC DNA]</scope>
    <source>
        <strain evidence="9 10">DSM 28807</strain>
    </source>
</reference>
<evidence type="ECO:0000256" key="1">
    <source>
        <dbReference type="ARBA" id="ARBA00022679"/>
    </source>
</evidence>
<keyword evidence="3 9" id="KW-0418">Kinase</keyword>
<keyword evidence="7" id="KW-0472">Membrane</keyword>
<keyword evidence="5 9" id="KW-0829">Tyrosine-protein kinase</keyword>
<keyword evidence="2" id="KW-0547">Nucleotide-binding</keyword>
<dbReference type="Pfam" id="PF13614">
    <property type="entry name" value="AAA_31"/>
    <property type="match status" value="1"/>
</dbReference>
<dbReference type="InterPro" id="IPR027417">
    <property type="entry name" value="P-loop_NTPase"/>
</dbReference>
<organism evidence="9 10">
    <name type="scientific">Bifidobacterium lemurum</name>
    <dbReference type="NCBI Taxonomy" id="1603886"/>
    <lineage>
        <taxon>Bacteria</taxon>
        <taxon>Bacillati</taxon>
        <taxon>Actinomycetota</taxon>
        <taxon>Actinomycetes</taxon>
        <taxon>Bifidobacteriales</taxon>
        <taxon>Bifidobacteriaceae</taxon>
        <taxon>Bifidobacterium</taxon>
    </lineage>
</organism>
<sequence length="466" mass="49034">MSIADILQMIKKHWIVGLAVLVVSLAVTVCVVQTTVPEYSASVTAVTNAQSAAADGSTSDSRMGVVSRVATSSAVLEPVIDELDLDTSVDAMASSVSASVDASGLMTVTATSSDSQQAADIANAVYDSLVQQIEDDSFASNETGLFNGLQFSVIERAVAPSSPVSPNKPRLIFMGTLAGLVLALVVIVVIDVSDKRVRDTADIQRILYSPVISSVPKSDTFRGTAPAVISDPSSKAAEDIRRLALNLDFIVPDKTDMSNVIVVASSDASEGKTTIAVNLAAAIAERGRTVLLIDTDLRKPSMAGVLGINGKVGLAHVLARQAKLDEAIQQYWKPTFHVMPAGEQQANPSILINSKAMNMLLHAAAKQYDNVIVDSTPMSVANDSAVFAKEGGTLLMVVGQGVAQKKTLKASAEEFELVGVKPAGAVVDMVKEQRGKGDYYYSDKAAKHSSQGTSEKSHEPTEKAEQ</sequence>
<dbReference type="PANTHER" id="PTHR32309">
    <property type="entry name" value="TYROSINE-PROTEIN KINASE"/>
    <property type="match status" value="1"/>
</dbReference>
<evidence type="ECO:0000256" key="4">
    <source>
        <dbReference type="ARBA" id="ARBA00022840"/>
    </source>
</evidence>
<feature type="domain" description="AAA" evidence="8">
    <location>
        <begin position="259"/>
        <end position="378"/>
    </location>
</feature>
<keyword evidence="7" id="KW-0812">Transmembrane</keyword>
<dbReference type="InterPro" id="IPR005702">
    <property type="entry name" value="Wzc-like_C"/>
</dbReference>
<evidence type="ECO:0000256" key="5">
    <source>
        <dbReference type="ARBA" id="ARBA00023137"/>
    </source>
</evidence>
<dbReference type="Proteomes" id="UP000216352">
    <property type="component" value="Unassembled WGS sequence"/>
</dbReference>
<keyword evidence="10" id="KW-1185">Reference proteome</keyword>
<dbReference type="PANTHER" id="PTHR32309:SF31">
    <property type="entry name" value="CAPSULAR EXOPOLYSACCHARIDE FAMILY"/>
    <property type="match status" value="1"/>
</dbReference>
<evidence type="ECO:0000256" key="7">
    <source>
        <dbReference type="SAM" id="Phobius"/>
    </source>
</evidence>
<dbReference type="NCBIfam" id="TIGR01007">
    <property type="entry name" value="eps_fam"/>
    <property type="match status" value="1"/>
</dbReference>
<keyword evidence="4" id="KW-0067">ATP-binding</keyword>
<feature type="compositionally biased region" description="Basic and acidic residues" evidence="6">
    <location>
        <begin position="455"/>
        <end position="466"/>
    </location>
</feature>